<evidence type="ECO:0000313" key="2">
    <source>
        <dbReference type="EMBL" id="PNJ02005.1"/>
    </source>
</evidence>
<name>A0A2J8R0G7_PONAB</name>
<protein>
    <recommendedName>
        <fullName evidence="3">Secreted protein</fullName>
    </recommendedName>
</protein>
<organism evidence="2">
    <name type="scientific">Pongo abelii</name>
    <name type="common">Sumatran orangutan</name>
    <name type="synonym">Pongo pygmaeus abelii</name>
    <dbReference type="NCBI Taxonomy" id="9601"/>
    <lineage>
        <taxon>Eukaryota</taxon>
        <taxon>Metazoa</taxon>
        <taxon>Chordata</taxon>
        <taxon>Craniata</taxon>
        <taxon>Vertebrata</taxon>
        <taxon>Euteleostomi</taxon>
        <taxon>Mammalia</taxon>
        <taxon>Eutheria</taxon>
        <taxon>Euarchontoglires</taxon>
        <taxon>Primates</taxon>
        <taxon>Haplorrhini</taxon>
        <taxon>Catarrhini</taxon>
        <taxon>Hominidae</taxon>
        <taxon>Pongo</taxon>
    </lineage>
</organism>
<dbReference type="AlphaFoldDB" id="A0A2J8R0G7"/>
<evidence type="ECO:0000256" key="1">
    <source>
        <dbReference type="SAM" id="SignalP"/>
    </source>
</evidence>
<feature type="signal peptide" evidence="1">
    <location>
        <begin position="1"/>
        <end position="25"/>
    </location>
</feature>
<gene>
    <name evidence="2" type="ORF">CR201_G0055204</name>
</gene>
<sequence>MWRVGVGTLKPWLSLRMTVVTLARSADVLSIVQSAAQAVLQSGCPCCCPPRRSRPGHSLLSCPAQFQAMK</sequence>
<feature type="chain" id="PRO_5014471497" description="Secreted protein" evidence="1">
    <location>
        <begin position="26"/>
        <end position="70"/>
    </location>
</feature>
<reference evidence="2" key="1">
    <citation type="submission" date="2017-12" db="EMBL/GenBank/DDBJ databases">
        <title>High-resolution comparative analysis of great ape genomes.</title>
        <authorList>
            <person name="Pollen A."/>
            <person name="Hastie A."/>
            <person name="Hormozdiari F."/>
            <person name="Dougherty M."/>
            <person name="Liu R."/>
            <person name="Chaisson M."/>
            <person name="Hoppe E."/>
            <person name="Hill C."/>
            <person name="Pang A."/>
            <person name="Hillier L."/>
            <person name="Baker C."/>
            <person name="Armstrong J."/>
            <person name="Shendure J."/>
            <person name="Paten B."/>
            <person name="Wilson R."/>
            <person name="Chao H."/>
            <person name="Schneider V."/>
            <person name="Ventura M."/>
            <person name="Kronenberg Z."/>
            <person name="Murali S."/>
            <person name="Gordon D."/>
            <person name="Cantsilieris S."/>
            <person name="Munson K."/>
            <person name="Nelson B."/>
            <person name="Raja A."/>
            <person name="Underwood J."/>
            <person name="Diekhans M."/>
            <person name="Fiddes I."/>
            <person name="Haussler D."/>
            <person name="Eichler E."/>
        </authorList>
    </citation>
    <scope>NUCLEOTIDE SEQUENCE [LARGE SCALE GENOMIC DNA]</scope>
    <source>
        <strain evidence="2">Susie</strain>
    </source>
</reference>
<proteinExistence type="predicted"/>
<evidence type="ECO:0008006" key="3">
    <source>
        <dbReference type="Google" id="ProtNLM"/>
    </source>
</evidence>
<dbReference type="EMBL" id="NDHI03003890">
    <property type="protein sequence ID" value="PNJ02005.1"/>
    <property type="molecule type" value="Genomic_DNA"/>
</dbReference>
<comment type="caution">
    <text evidence="2">The sequence shown here is derived from an EMBL/GenBank/DDBJ whole genome shotgun (WGS) entry which is preliminary data.</text>
</comment>
<accession>A0A2J8R0G7</accession>
<keyword evidence="1" id="KW-0732">Signal</keyword>